<dbReference type="CDD" id="cd18787">
    <property type="entry name" value="SF2_C_DEAD"/>
    <property type="match status" value="1"/>
</dbReference>
<accession>A0A5M6C5J8</accession>
<evidence type="ECO:0000313" key="13">
    <source>
        <dbReference type="Proteomes" id="UP000322225"/>
    </source>
</evidence>
<comment type="similarity">
    <text evidence="9">Belongs to the DEAD box helicase family.</text>
</comment>
<dbReference type="InterPro" id="IPR011545">
    <property type="entry name" value="DEAD/DEAH_box_helicase_dom"/>
</dbReference>
<feature type="region of interest" description="Disordered" evidence="11">
    <location>
        <begin position="612"/>
        <end position="637"/>
    </location>
</feature>
<dbReference type="GeneID" id="43586754"/>
<dbReference type="InterPro" id="IPR001650">
    <property type="entry name" value="Helicase_C-like"/>
</dbReference>
<evidence type="ECO:0000256" key="5">
    <source>
        <dbReference type="ARBA" id="ARBA00022801"/>
    </source>
</evidence>
<dbReference type="PANTHER" id="PTHR24031">
    <property type="entry name" value="RNA HELICASE"/>
    <property type="match status" value="1"/>
</dbReference>
<dbReference type="EC" id="3.6.4.13" evidence="10"/>
<organism evidence="12 13">
    <name type="scientific">Kwoniella shandongensis</name>
    <dbReference type="NCBI Taxonomy" id="1734106"/>
    <lineage>
        <taxon>Eukaryota</taxon>
        <taxon>Fungi</taxon>
        <taxon>Dikarya</taxon>
        <taxon>Basidiomycota</taxon>
        <taxon>Agaricomycotina</taxon>
        <taxon>Tremellomycetes</taxon>
        <taxon>Tremellales</taxon>
        <taxon>Cryptococcaceae</taxon>
        <taxon>Kwoniella</taxon>
    </lineage>
</organism>
<evidence type="ECO:0000313" key="12">
    <source>
        <dbReference type="EMBL" id="WWD16559.1"/>
    </source>
</evidence>
<reference evidence="12" key="2">
    <citation type="submission" date="2024-01" db="EMBL/GenBank/DDBJ databases">
        <title>Comparative genomics of Cryptococcus and Kwoniella reveals pathogenesis evolution and contrasting modes of karyotype evolution via chromosome fusion or intercentromeric recombination.</title>
        <authorList>
            <person name="Coelho M.A."/>
            <person name="David-Palma M."/>
            <person name="Shea T."/>
            <person name="Bowers K."/>
            <person name="McGinley-Smith S."/>
            <person name="Mohammad A.W."/>
            <person name="Gnirke A."/>
            <person name="Yurkov A.M."/>
            <person name="Nowrousian M."/>
            <person name="Sun S."/>
            <person name="Cuomo C.A."/>
            <person name="Heitman J."/>
        </authorList>
    </citation>
    <scope>NUCLEOTIDE SEQUENCE</scope>
    <source>
        <strain evidence="12">CBS 12478</strain>
    </source>
</reference>
<keyword evidence="13" id="KW-1185">Reference proteome</keyword>
<comment type="subcellular location">
    <subcellularLocation>
        <location evidence="1">Nucleus</location>
        <location evidence="1">Nucleolus</location>
    </subcellularLocation>
</comment>
<protein>
    <recommendedName>
        <fullName evidence="10">ATP-dependent RNA helicase</fullName>
        <ecNumber evidence="10">3.6.4.13</ecNumber>
    </recommendedName>
</protein>
<dbReference type="GO" id="GO:0016787">
    <property type="term" value="F:hydrolase activity"/>
    <property type="evidence" value="ECO:0007669"/>
    <property type="project" value="UniProtKB-KW"/>
</dbReference>
<dbReference type="AlphaFoldDB" id="A0A5M6C5J8"/>
<dbReference type="RefSeq" id="XP_031862979.1">
    <property type="nucleotide sequence ID" value="XM_032002640.1"/>
</dbReference>
<dbReference type="SUPFAM" id="SSF52540">
    <property type="entry name" value="P-loop containing nucleoside triphosphate hydrolases"/>
    <property type="match status" value="1"/>
</dbReference>
<keyword evidence="7 9" id="KW-0067">ATP-binding</keyword>
<dbReference type="Proteomes" id="UP000322225">
    <property type="component" value="Chromosome 2"/>
</dbReference>
<dbReference type="PROSITE" id="PS51194">
    <property type="entry name" value="HELICASE_CTER"/>
    <property type="match status" value="1"/>
</dbReference>
<feature type="compositionally biased region" description="Gly residues" evidence="11">
    <location>
        <begin position="718"/>
        <end position="739"/>
    </location>
</feature>
<dbReference type="GO" id="GO:0003724">
    <property type="term" value="F:RNA helicase activity"/>
    <property type="evidence" value="ECO:0007669"/>
    <property type="project" value="UniProtKB-EC"/>
</dbReference>
<dbReference type="SMART" id="SM00490">
    <property type="entry name" value="HELICc"/>
    <property type="match status" value="1"/>
</dbReference>
<dbReference type="InterPro" id="IPR025313">
    <property type="entry name" value="SPB4-like_CTE"/>
</dbReference>
<dbReference type="InterPro" id="IPR014014">
    <property type="entry name" value="RNA_helicase_DEAD_Q_motif"/>
</dbReference>
<proteinExistence type="inferred from homology"/>
<dbReference type="Pfam" id="PF00270">
    <property type="entry name" value="DEAD"/>
    <property type="match status" value="2"/>
</dbReference>
<evidence type="ECO:0000256" key="2">
    <source>
        <dbReference type="ARBA" id="ARBA00022517"/>
    </source>
</evidence>
<evidence type="ECO:0000256" key="8">
    <source>
        <dbReference type="ARBA" id="ARBA00022884"/>
    </source>
</evidence>
<comment type="function">
    <text evidence="10">RNA helicase.</text>
</comment>
<keyword evidence="8 10" id="KW-0694">RNA-binding</keyword>
<keyword evidence="3" id="KW-0698">rRNA processing</keyword>
<name>A0A5M6C5J8_9TREE</name>
<dbReference type="InterPro" id="IPR000629">
    <property type="entry name" value="RNA-helicase_DEAD-box_CS"/>
</dbReference>
<dbReference type="KEGG" id="ksn:43586754"/>
<dbReference type="GO" id="GO:0005730">
    <property type="term" value="C:nucleolus"/>
    <property type="evidence" value="ECO:0007669"/>
    <property type="project" value="UniProtKB-SubCell"/>
</dbReference>
<dbReference type="GO" id="GO:0005524">
    <property type="term" value="F:ATP binding"/>
    <property type="evidence" value="ECO:0007669"/>
    <property type="project" value="UniProtKB-UniRule"/>
</dbReference>
<dbReference type="EMBL" id="CP144052">
    <property type="protein sequence ID" value="WWD16559.1"/>
    <property type="molecule type" value="Genomic_DNA"/>
</dbReference>
<evidence type="ECO:0000256" key="9">
    <source>
        <dbReference type="RuleBase" id="RU000492"/>
    </source>
</evidence>
<feature type="compositionally biased region" description="Pro residues" evidence="11">
    <location>
        <begin position="137"/>
        <end position="147"/>
    </location>
</feature>
<evidence type="ECO:0000256" key="4">
    <source>
        <dbReference type="ARBA" id="ARBA00022741"/>
    </source>
</evidence>
<feature type="region of interest" description="Disordered" evidence="11">
    <location>
        <begin position="122"/>
        <end position="150"/>
    </location>
</feature>
<comment type="domain">
    <text evidence="10">The Q motif is unique to and characteristic of the DEAD box family of RNA helicases and controls ATP binding and hydrolysis.</text>
</comment>
<dbReference type="GO" id="GO:0006364">
    <property type="term" value="P:rRNA processing"/>
    <property type="evidence" value="ECO:0007669"/>
    <property type="project" value="UniProtKB-KW"/>
</dbReference>
<dbReference type="PROSITE" id="PS51195">
    <property type="entry name" value="Q_MOTIF"/>
    <property type="match status" value="1"/>
</dbReference>
<feature type="compositionally biased region" description="Basic and acidic residues" evidence="11">
    <location>
        <begin position="668"/>
        <end position="688"/>
    </location>
</feature>
<dbReference type="Pfam" id="PF13959">
    <property type="entry name" value="CTE_SPB4"/>
    <property type="match status" value="1"/>
</dbReference>
<evidence type="ECO:0000256" key="6">
    <source>
        <dbReference type="ARBA" id="ARBA00022806"/>
    </source>
</evidence>
<evidence type="ECO:0000256" key="11">
    <source>
        <dbReference type="SAM" id="MobiDB-lite"/>
    </source>
</evidence>
<dbReference type="SMART" id="SM00487">
    <property type="entry name" value="DEXDc"/>
    <property type="match status" value="1"/>
</dbReference>
<feature type="region of interest" description="Disordered" evidence="11">
    <location>
        <begin position="708"/>
        <end position="739"/>
    </location>
</feature>
<dbReference type="InterPro" id="IPR027417">
    <property type="entry name" value="P-loop_NTPase"/>
</dbReference>
<keyword evidence="5 9" id="KW-0378">Hydrolase</keyword>
<dbReference type="InterPro" id="IPR014001">
    <property type="entry name" value="Helicase_ATP-bd"/>
</dbReference>
<gene>
    <name evidence="12" type="ORF">CI109_100986</name>
</gene>
<keyword evidence="4 9" id="KW-0547">Nucleotide-binding</keyword>
<keyword evidence="6 9" id="KW-0347">Helicase</keyword>
<evidence type="ECO:0000256" key="7">
    <source>
        <dbReference type="ARBA" id="ARBA00022840"/>
    </source>
</evidence>
<dbReference type="CDD" id="cd17960">
    <property type="entry name" value="DEADc_DDX55"/>
    <property type="match status" value="1"/>
</dbReference>
<evidence type="ECO:0000256" key="10">
    <source>
        <dbReference type="RuleBase" id="RU365068"/>
    </source>
</evidence>
<reference evidence="12" key="1">
    <citation type="submission" date="2017-08" db="EMBL/GenBank/DDBJ databases">
        <authorList>
            <person name="Cuomo C."/>
            <person name="Billmyre B."/>
            <person name="Heitman J."/>
        </authorList>
    </citation>
    <scope>NUCLEOTIDE SEQUENCE</scope>
    <source>
        <strain evidence="12">CBS 12478</strain>
    </source>
</reference>
<feature type="region of interest" description="Disordered" evidence="11">
    <location>
        <begin position="668"/>
        <end position="695"/>
    </location>
</feature>
<keyword evidence="2" id="KW-0690">Ribosome biogenesis</keyword>
<sequence>MDKPVGTAPAFGGSWASLNPPLTPWIMDVINKQGFKNMTPVQAGTIPRAIKHQDCVVEAVTGSGKTLAFVIPVLERICRRERKYKKGEVAAVVIAPTRELAQQIHEVFHYFLASLIPPEQPAESEATDEPIASSSRTPPPPPEPAAYPLPCLITSGTPTPYETFLSLSSNILIGTPGRLASFLLSPRGLSVVRVSELDVLVLDEADRLLSSPDHRRDVERIMRHLPKQRRTHLFSATMTDAVEDMIGLGLRNPVRIVVNLKDKRKGEEPKERRTPTGLQNTYLVCRYAEKTLQLVRLLKAESTKNEAAKYIVFFSTCAAVDYFYRILSRLSALSRFHLTSLHGDLQPRIREKALSTFVTHPSSYLKPSVLLCTDVAARGVDFTDIDVVIQYDPPTDPKTFSHRAGRTARAGRKGKAVVLLGQGREEDYVDFLNVRKIPLTKQAYLDADLEESETPSSLDQEAVNLLGEIRKIVLTDRELADKGAKSFVSSYRAYSKHEASFIFRLQDLDFYSLGIAYGLLRLPGMPEIKDWKRKKEAEARRRAKVIAEGGEVEVKEREDVPWEDAEVDYDKYAYASKTREVARLATIVQKASEPKPDYSEARAKRKIKAEMREAWSEQKERKDKKEERRSKKDAKKQFEWEQAQIALAEAEGQGVLANSDLGPIARARAEKRAKAEKALGDAQERGSGDDEEMGTEYKAMKKELREERVAKRAKKDVGGGGLSGGGGGGGGGGMFDDLE</sequence>
<dbReference type="PROSITE" id="PS00039">
    <property type="entry name" value="DEAD_ATP_HELICASE"/>
    <property type="match status" value="1"/>
</dbReference>
<evidence type="ECO:0000256" key="3">
    <source>
        <dbReference type="ARBA" id="ARBA00022552"/>
    </source>
</evidence>
<evidence type="ECO:0000256" key="1">
    <source>
        <dbReference type="ARBA" id="ARBA00004604"/>
    </source>
</evidence>
<comment type="catalytic activity">
    <reaction evidence="10">
        <text>ATP + H2O = ADP + phosphate + H(+)</text>
        <dbReference type="Rhea" id="RHEA:13065"/>
        <dbReference type="ChEBI" id="CHEBI:15377"/>
        <dbReference type="ChEBI" id="CHEBI:15378"/>
        <dbReference type="ChEBI" id="CHEBI:30616"/>
        <dbReference type="ChEBI" id="CHEBI:43474"/>
        <dbReference type="ChEBI" id="CHEBI:456216"/>
        <dbReference type="EC" id="3.6.4.13"/>
    </reaction>
</comment>
<dbReference type="PROSITE" id="PS51192">
    <property type="entry name" value="HELICASE_ATP_BIND_1"/>
    <property type="match status" value="1"/>
</dbReference>
<dbReference type="Pfam" id="PF00271">
    <property type="entry name" value="Helicase_C"/>
    <property type="match status" value="1"/>
</dbReference>
<dbReference type="SMART" id="SM01178">
    <property type="entry name" value="DUF4217"/>
    <property type="match status" value="1"/>
</dbReference>
<dbReference type="OrthoDB" id="7396459at2759"/>
<dbReference type="GO" id="GO:0003723">
    <property type="term" value="F:RNA binding"/>
    <property type="evidence" value="ECO:0007669"/>
    <property type="project" value="UniProtKB-UniRule"/>
</dbReference>
<dbReference type="Gene3D" id="3.40.50.300">
    <property type="entry name" value="P-loop containing nucleotide triphosphate hydrolases"/>
    <property type="match status" value="2"/>
</dbReference>